<dbReference type="InterPro" id="IPR001466">
    <property type="entry name" value="Beta-lactam-related"/>
</dbReference>
<dbReference type="InterPro" id="IPR012338">
    <property type="entry name" value="Beta-lactam/transpept-like"/>
</dbReference>
<feature type="domain" description="Beta-lactamase-related" evidence="1">
    <location>
        <begin position="18"/>
        <end position="291"/>
    </location>
</feature>
<dbReference type="Pfam" id="PF00144">
    <property type="entry name" value="Beta-lactamase"/>
    <property type="match status" value="1"/>
</dbReference>
<dbReference type="Proteomes" id="UP000188219">
    <property type="component" value="Chromosome"/>
</dbReference>
<protein>
    <recommendedName>
        <fullName evidence="1">Beta-lactamase-related domain-containing protein</fullName>
    </recommendedName>
</protein>
<dbReference type="PANTHER" id="PTHR43283:SF7">
    <property type="entry name" value="BETA-LACTAMASE-RELATED DOMAIN-CONTAINING PROTEIN"/>
    <property type="match status" value="1"/>
</dbReference>
<dbReference type="SUPFAM" id="SSF56601">
    <property type="entry name" value="beta-lactamase/transpeptidase-like"/>
    <property type="match status" value="1"/>
</dbReference>
<proteinExistence type="predicted"/>
<sequence length="313" mass="35036">MLYRQIQQDNESGLDTRALLVMQDWCVVGEAYGAGISPTTSLFGWSLTKSAIALLMGRMETLGLVDRHASGLFDAWSGDSRSMITLHNLLQMSDGLQFCEDYRLGSDVSRMLFGRTPCSRYALERPLQHTPGTHFSYSSGSTNLLARWIHERLGGTERVLHFLRKEFTEPLDTPSILIELDDDGVLVGSSYGYGTARDWARMGQLYAASGALAATHRETPFIDPHWISQAVQPNISKNDIRYGYQIWLNCLGRKQSSNQYPCLPEDSFFMLGNREQKVMVAPSQGAVIVRLGWSATPYPVENRFGEILEAIPD</sequence>
<gene>
    <name evidence="2" type="ORF">Mag101_08105</name>
</gene>
<evidence type="ECO:0000313" key="2">
    <source>
        <dbReference type="EMBL" id="AQQ67608.1"/>
    </source>
</evidence>
<dbReference type="EMBL" id="CP019650">
    <property type="protein sequence ID" value="AQQ67608.1"/>
    <property type="molecule type" value="Genomic_DNA"/>
</dbReference>
<evidence type="ECO:0000259" key="1">
    <source>
        <dbReference type="Pfam" id="PF00144"/>
    </source>
</evidence>
<reference evidence="2" key="1">
    <citation type="submission" date="2017-02" db="EMBL/GenBank/DDBJ databases">
        <title>Genome of Microbulbifer agarilyticus GP101.</title>
        <authorList>
            <person name="Jung J."/>
            <person name="Bae S.S."/>
            <person name="Baek K."/>
        </authorList>
    </citation>
    <scope>NUCLEOTIDE SEQUENCE [LARGE SCALE GENOMIC DNA]</scope>
    <source>
        <strain evidence="2">GP101</strain>
    </source>
</reference>
<dbReference type="AlphaFoldDB" id="A0A1Q2M4Y5"/>
<evidence type="ECO:0000313" key="3">
    <source>
        <dbReference type="Proteomes" id="UP000188219"/>
    </source>
</evidence>
<dbReference type="InterPro" id="IPR050789">
    <property type="entry name" value="Diverse_Enzym_Activities"/>
</dbReference>
<dbReference type="PANTHER" id="PTHR43283">
    <property type="entry name" value="BETA-LACTAMASE-RELATED"/>
    <property type="match status" value="1"/>
</dbReference>
<dbReference type="KEGG" id="maga:Mag101_08105"/>
<dbReference type="STRING" id="260552.Mag101_08105"/>
<keyword evidence="3" id="KW-1185">Reference proteome</keyword>
<organism evidence="2 3">
    <name type="scientific">Microbulbifer agarilyticus</name>
    <dbReference type="NCBI Taxonomy" id="260552"/>
    <lineage>
        <taxon>Bacteria</taxon>
        <taxon>Pseudomonadati</taxon>
        <taxon>Pseudomonadota</taxon>
        <taxon>Gammaproteobacteria</taxon>
        <taxon>Cellvibrionales</taxon>
        <taxon>Microbulbiferaceae</taxon>
        <taxon>Microbulbifer</taxon>
    </lineage>
</organism>
<accession>A0A1Q2M4Y5</accession>
<name>A0A1Q2M4Y5_9GAMM</name>
<dbReference type="Gene3D" id="3.40.710.10">
    <property type="entry name" value="DD-peptidase/beta-lactamase superfamily"/>
    <property type="match status" value="1"/>
</dbReference>